<protein>
    <submittedName>
        <fullName evidence="2">Uncharacterized protein</fullName>
    </submittedName>
</protein>
<evidence type="ECO:0000256" key="1">
    <source>
        <dbReference type="SAM" id="Phobius"/>
    </source>
</evidence>
<keyword evidence="1" id="KW-1133">Transmembrane helix</keyword>
<dbReference type="GeneID" id="94553185"/>
<dbReference type="RefSeq" id="WP_166062998.1">
    <property type="nucleotide sequence ID" value="NZ_CP049889.1"/>
</dbReference>
<feature type="transmembrane region" description="Helical" evidence="1">
    <location>
        <begin position="80"/>
        <end position="101"/>
    </location>
</feature>
<dbReference type="AlphaFoldDB" id="A0A6G7WI84"/>
<evidence type="ECO:0000313" key="2">
    <source>
        <dbReference type="EMBL" id="QIK51937.1"/>
    </source>
</evidence>
<feature type="transmembrane region" description="Helical" evidence="1">
    <location>
        <begin position="52"/>
        <end position="74"/>
    </location>
</feature>
<proteinExistence type="predicted"/>
<keyword evidence="1" id="KW-0472">Membrane</keyword>
<evidence type="ECO:0000313" key="3">
    <source>
        <dbReference type="Proteomes" id="UP000501830"/>
    </source>
</evidence>
<dbReference type="KEGG" id="jpo:G7058_07815"/>
<accession>A0A6G7WI84</accession>
<sequence>MKLTLRPHTLLGKISACGILYFIISWVLVALLQPRLGGPIGQPNSFDWLMIFFALTGILGVFLSLVGNLIALVWLEDRSLLGFLAFVISIPIAVLLAGFLLSHFMG</sequence>
<reference evidence="2 3" key="1">
    <citation type="journal article" date="2017" name="Int. J. Syst. Evol. Microbiol.">
        <title>Jeotgalibaca porci sp. nov. and Jeotgalibaca arthritidis sp. nov., isolated from pigs, and emended description of the genus Jeotgalibaca.</title>
        <authorList>
            <person name="Zamora L."/>
            <person name="Perez-Sancho M."/>
            <person name="Dominguez L."/>
            <person name="Fernandez-Garayzabal J.F."/>
            <person name="Vela A.I."/>
        </authorList>
    </citation>
    <scope>NUCLEOTIDE SEQUENCE [LARGE SCALE GENOMIC DNA]</scope>
    <source>
        <strain evidence="2 3">CCUG 69148</strain>
    </source>
</reference>
<dbReference type="EMBL" id="CP049889">
    <property type="protein sequence ID" value="QIK51937.1"/>
    <property type="molecule type" value="Genomic_DNA"/>
</dbReference>
<organism evidence="2 3">
    <name type="scientific">Jeotgalibaca porci</name>
    <dbReference type="NCBI Taxonomy" id="1868793"/>
    <lineage>
        <taxon>Bacteria</taxon>
        <taxon>Bacillati</taxon>
        <taxon>Bacillota</taxon>
        <taxon>Bacilli</taxon>
        <taxon>Lactobacillales</taxon>
        <taxon>Carnobacteriaceae</taxon>
        <taxon>Jeotgalibaca</taxon>
    </lineage>
</organism>
<keyword evidence="3" id="KW-1185">Reference proteome</keyword>
<name>A0A6G7WI84_9LACT</name>
<dbReference type="Proteomes" id="UP000501830">
    <property type="component" value="Chromosome"/>
</dbReference>
<feature type="transmembrane region" description="Helical" evidence="1">
    <location>
        <begin position="12"/>
        <end position="32"/>
    </location>
</feature>
<gene>
    <name evidence="2" type="ORF">G7058_07815</name>
</gene>
<keyword evidence="1" id="KW-0812">Transmembrane</keyword>